<sequence>MNSERPIFFSAAEPAATAAVQADGTCLEQLRQRHQERVAKRRQIADLCEKAIIRH</sequence>
<proteinExistence type="predicted"/>
<keyword evidence="2" id="KW-1185">Reference proteome</keyword>
<evidence type="ECO:0000313" key="2">
    <source>
        <dbReference type="Proteomes" id="UP001056937"/>
    </source>
</evidence>
<reference evidence="1" key="1">
    <citation type="journal article" date="2022" name="Toxins">
        <title>Genomic Analysis of Sphingopyxis sp. USTB-05 for Biodegrading Cyanobacterial Hepatotoxins.</title>
        <authorList>
            <person name="Liu C."/>
            <person name="Xu Q."/>
            <person name="Zhao Z."/>
            <person name="Zhang H."/>
            <person name="Liu X."/>
            <person name="Yin C."/>
            <person name="Liu Y."/>
            <person name="Yan H."/>
        </authorList>
    </citation>
    <scope>NUCLEOTIDE SEQUENCE</scope>
    <source>
        <strain evidence="1">NBD5</strain>
    </source>
</reference>
<gene>
    <name evidence="1" type="ORF">LHA26_06180</name>
</gene>
<dbReference type="Proteomes" id="UP001056937">
    <property type="component" value="Chromosome 1"/>
</dbReference>
<dbReference type="RefSeq" id="WP_252167853.1">
    <property type="nucleotide sequence ID" value="NZ_CP084930.1"/>
</dbReference>
<organism evidence="1 2">
    <name type="scientific">Sphingomonas morindae</name>
    <dbReference type="NCBI Taxonomy" id="1541170"/>
    <lineage>
        <taxon>Bacteria</taxon>
        <taxon>Pseudomonadati</taxon>
        <taxon>Pseudomonadota</taxon>
        <taxon>Alphaproteobacteria</taxon>
        <taxon>Sphingomonadales</taxon>
        <taxon>Sphingomonadaceae</taxon>
        <taxon>Sphingomonas</taxon>
    </lineage>
</organism>
<accession>A0ABY4XAS7</accession>
<name>A0ABY4XAS7_9SPHN</name>
<dbReference type="EMBL" id="CP084930">
    <property type="protein sequence ID" value="USI74047.1"/>
    <property type="molecule type" value="Genomic_DNA"/>
</dbReference>
<protein>
    <submittedName>
        <fullName evidence="1">Uncharacterized protein</fullName>
    </submittedName>
</protein>
<evidence type="ECO:0000313" key="1">
    <source>
        <dbReference type="EMBL" id="USI74047.1"/>
    </source>
</evidence>